<feature type="compositionally biased region" description="Polar residues" evidence="1">
    <location>
        <begin position="14"/>
        <end position="23"/>
    </location>
</feature>
<feature type="region of interest" description="Disordered" evidence="1">
    <location>
        <begin position="38"/>
        <end position="77"/>
    </location>
</feature>
<organism evidence="2 3">
    <name type="scientific">Amycolatopsis pretoriensis</name>
    <dbReference type="NCBI Taxonomy" id="218821"/>
    <lineage>
        <taxon>Bacteria</taxon>
        <taxon>Bacillati</taxon>
        <taxon>Actinomycetota</taxon>
        <taxon>Actinomycetes</taxon>
        <taxon>Pseudonocardiales</taxon>
        <taxon>Pseudonocardiaceae</taxon>
        <taxon>Amycolatopsis</taxon>
    </lineage>
</organism>
<dbReference type="RefSeq" id="WP_086682875.1">
    <property type="nucleotide sequence ID" value="NZ_FNUJ01000002.1"/>
</dbReference>
<sequence>MVRPSQLHAIANAPPTSATSGSEANLADLDRQSLDRAGAEVNRAKDRLTATSDRTKREQAEIDREMARSGRDNRVDG</sequence>
<evidence type="ECO:0000313" key="3">
    <source>
        <dbReference type="Proteomes" id="UP000198878"/>
    </source>
</evidence>
<proteinExistence type="predicted"/>
<gene>
    <name evidence="2" type="ORF">SAMN05421837_102984</name>
</gene>
<evidence type="ECO:0000313" key="2">
    <source>
        <dbReference type="EMBL" id="SEF25045.1"/>
    </source>
</evidence>
<dbReference type="Proteomes" id="UP000198878">
    <property type="component" value="Unassembled WGS sequence"/>
</dbReference>
<keyword evidence="3" id="KW-1185">Reference proteome</keyword>
<evidence type="ECO:0000256" key="1">
    <source>
        <dbReference type="SAM" id="MobiDB-lite"/>
    </source>
</evidence>
<dbReference type="EMBL" id="FNUJ01000002">
    <property type="protein sequence ID" value="SEF25045.1"/>
    <property type="molecule type" value="Genomic_DNA"/>
</dbReference>
<dbReference type="STRING" id="218821.SAMN05421837_102984"/>
<reference evidence="3" key="1">
    <citation type="submission" date="2016-10" db="EMBL/GenBank/DDBJ databases">
        <authorList>
            <person name="Varghese N."/>
            <person name="Submissions S."/>
        </authorList>
    </citation>
    <scope>NUCLEOTIDE SEQUENCE [LARGE SCALE GENOMIC DNA]</scope>
    <source>
        <strain evidence="3">DSM 44654</strain>
    </source>
</reference>
<feature type="region of interest" description="Disordered" evidence="1">
    <location>
        <begin position="1"/>
        <end position="26"/>
    </location>
</feature>
<dbReference type="AlphaFoldDB" id="A0A1H5QG45"/>
<name>A0A1H5QG45_9PSEU</name>
<protein>
    <submittedName>
        <fullName evidence="2">Uncharacterized protein</fullName>
    </submittedName>
</protein>
<dbReference type="OrthoDB" id="10001710at2"/>
<accession>A0A1H5QG45</accession>